<sequence length="70" mass="7571">MMGKAEVNDPPSKGVIRMIAGDPAGGDSQRARKAQVREAYGTMIKEIMDVEPANGAPLIQFNQDEQNRLG</sequence>
<reference evidence="1" key="2">
    <citation type="journal article" date="2024" name="Plant">
        <title>Genomic evolution and insights into agronomic trait innovations of Sesamum species.</title>
        <authorList>
            <person name="Miao H."/>
            <person name="Wang L."/>
            <person name="Qu L."/>
            <person name="Liu H."/>
            <person name="Sun Y."/>
            <person name="Le M."/>
            <person name="Wang Q."/>
            <person name="Wei S."/>
            <person name="Zheng Y."/>
            <person name="Lin W."/>
            <person name="Duan Y."/>
            <person name="Cao H."/>
            <person name="Xiong S."/>
            <person name="Wang X."/>
            <person name="Wei L."/>
            <person name="Li C."/>
            <person name="Ma Q."/>
            <person name="Ju M."/>
            <person name="Zhao R."/>
            <person name="Li G."/>
            <person name="Mu C."/>
            <person name="Tian Q."/>
            <person name="Mei H."/>
            <person name="Zhang T."/>
            <person name="Gao T."/>
            <person name="Zhang H."/>
        </authorList>
    </citation>
    <scope>NUCLEOTIDE SEQUENCE</scope>
    <source>
        <strain evidence="1">KEN1</strain>
    </source>
</reference>
<gene>
    <name evidence="1" type="ORF">Slati_2972200</name>
</gene>
<dbReference type="AlphaFoldDB" id="A0AAW2VDX9"/>
<name>A0AAW2VDX9_9LAMI</name>
<organism evidence="1">
    <name type="scientific">Sesamum latifolium</name>
    <dbReference type="NCBI Taxonomy" id="2727402"/>
    <lineage>
        <taxon>Eukaryota</taxon>
        <taxon>Viridiplantae</taxon>
        <taxon>Streptophyta</taxon>
        <taxon>Embryophyta</taxon>
        <taxon>Tracheophyta</taxon>
        <taxon>Spermatophyta</taxon>
        <taxon>Magnoliopsida</taxon>
        <taxon>eudicotyledons</taxon>
        <taxon>Gunneridae</taxon>
        <taxon>Pentapetalae</taxon>
        <taxon>asterids</taxon>
        <taxon>lamiids</taxon>
        <taxon>Lamiales</taxon>
        <taxon>Pedaliaceae</taxon>
        <taxon>Sesamum</taxon>
    </lineage>
</organism>
<accession>A0AAW2VDX9</accession>
<reference evidence="1" key="1">
    <citation type="submission" date="2020-06" db="EMBL/GenBank/DDBJ databases">
        <authorList>
            <person name="Li T."/>
            <person name="Hu X."/>
            <person name="Zhang T."/>
            <person name="Song X."/>
            <person name="Zhang H."/>
            <person name="Dai N."/>
            <person name="Sheng W."/>
            <person name="Hou X."/>
            <person name="Wei L."/>
        </authorList>
    </citation>
    <scope>NUCLEOTIDE SEQUENCE</scope>
    <source>
        <strain evidence="1">KEN1</strain>
        <tissue evidence="1">Leaf</tissue>
    </source>
</reference>
<evidence type="ECO:0000313" key="1">
    <source>
        <dbReference type="EMBL" id="KAL0427974.1"/>
    </source>
</evidence>
<dbReference type="EMBL" id="JACGWN010000010">
    <property type="protein sequence ID" value="KAL0427974.1"/>
    <property type="molecule type" value="Genomic_DNA"/>
</dbReference>
<proteinExistence type="predicted"/>
<protein>
    <submittedName>
        <fullName evidence="1">Uncharacterized protein</fullName>
    </submittedName>
</protein>
<comment type="caution">
    <text evidence="1">The sequence shown here is derived from an EMBL/GenBank/DDBJ whole genome shotgun (WGS) entry which is preliminary data.</text>
</comment>